<dbReference type="Proteomes" id="UP000780801">
    <property type="component" value="Unassembled WGS sequence"/>
</dbReference>
<dbReference type="OrthoDB" id="10579822at2759"/>
<feature type="compositionally biased region" description="Low complexity" evidence="1">
    <location>
        <begin position="38"/>
        <end position="49"/>
    </location>
</feature>
<feature type="non-terminal residue" evidence="2">
    <location>
        <position position="1"/>
    </location>
</feature>
<evidence type="ECO:0000313" key="2">
    <source>
        <dbReference type="EMBL" id="KAF9579874.1"/>
    </source>
</evidence>
<gene>
    <name evidence="2" type="ORF">BGW38_003690</name>
</gene>
<feature type="compositionally biased region" description="Polar residues" evidence="1">
    <location>
        <begin position="172"/>
        <end position="188"/>
    </location>
</feature>
<feature type="compositionally biased region" description="Polar residues" evidence="1">
    <location>
        <begin position="338"/>
        <end position="356"/>
    </location>
</feature>
<feature type="compositionally biased region" description="Basic and acidic residues" evidence="1">
    <location>
        <begin position="196"/>
        <end position="212"/>
    </location>
</feature>
<feature type="compositionally biased region" description="Basic and acidic residues" evidence="1">
    <location>
        <begin position="1"/>
        <end position="35"/>
    </location>
</feature>
<feature type="compositionally biased region" description="Low complexity" evidence="1">
    <location>
        <begin position="269"/>
        <end position="279"/>
    </location>
</feature>
<comment type="caution">
    <text evidence="2">The sequence shown here is derived from an EMBL/GenBank/DDBJ whole genome shotgun (WGS) entry which is preliminary data.</text>
</comment>
<name>A0A9P6FR56_9FUNG</name>
<keyword evidence="3" id="KW-1185">Reference proteome</keyword>
<evidence type="ECO:0000313" key="3">
    <source>
        <dbReference type="Proteomes" id="UP000780801"/>
    </source>
</evidence>
<dbReference type="AlphaFoldDB" id="A0A9P6FR56"/>
<dbReference type="EMBL" id="JAABOA010002432">
    <property type="protein sequence ID" value="KAF9579874.1"/>
    <property type="molecule type" value="Genomic_DNA"/>
</dbReference>
<protein>
    <submittedName>
        <fullName evidence="2">Uncharacterized protein</fullName>
    </submittedName>
</protein>
<feature type="compositionally biased region" description="Basic and acidic residues" evidence="1">
    <location>
        <begin position="97"/>
        <end position="113"/>
    </location>
</feature>
<proteinExistence type="predicted"/>
<organism evidence="2 3">
    <name type="scientific">Lunasporangiospora selenospora</name>
    <dbReference type="NCBI Taxonomy" id="979761"/>
    <lineage>
        <taxon>Eukaryota</taxon>
        <taxon>Fungi</taxon>
        <taxon>Fungi incertae sedis</taxon>
        <taxon>Mucoromycota</taxon>
        <taxon>Mortierellomycotina</taxon>
        <taxon>Mortierellomycetes</taxon>
        <taxon>Mortierellales</taxon>
        <taxon>Mortierellaceae</taxon>
        <taxon>Lunasporangiospora</taxon>
    </lineage>
</organism>
<sequence>MDRDRDDGSGPRDRRIVARPDPHMSHEMDRADQHPVDASSASSSPHSHAVGQSLGRNHSTHSSPYPTGASPSPYAGSTGGPASPGHYNGPYGRHSSYVHDDYLGRQSHRHDYEYESATATVGHDYLMSTPGHGGNGNPSGNNGAASRNRYVSSPTTHPIRETSGGVARRPHTSATTEYGIAPTTSSPPATLYHYRSAQEPDLDRESDRERQQPLRGSPMHTANRHLYGGDLYTEGSPSPGPGGHNFGPGSRRYESPPLPTMSRRPYYDQQQPQQQPQQQSALSSGRPPAQSQGRPYQHEYFASDGEGESPVMDHHSMAPRNSSLRPWQPRTHERDYASSHQSPDSVQHYSSRQSAHSGRYEDSGSGLARATSPFQPYGTRPHARPGAAAPSMPVANSWENRARSPEHNSGSDPGFRRRSMSADENLERDR</sequence>
<evidence type="ECO:0000256" key="1">
    <source>
        <dbReference type="SAM" id="MobiDB-lite"/>
    </source>
</evidence>
<feature type="region of interest" description="Disordered" evidence="1">
    <location>
        <begin position="1"/>
        <end position="430"/>
    </location>
</feature>
<feature type="compositionally biased region" description="Polar residues" evidence="1">
    <location>
        <begin position="54"/>
        <end position="65"/>
    </location>
</feature>
<accession>A0A9P6FR56</accession>
<reference evidence="2" key="1">
    <citation type="journal article" date="2020" name="Fungal Divers.">
        <title>Resolving the Mortierellaceae phylogeny through synthesis of multi-gene phylogenetics and phylogenomics.</title>
        <authorList>
            <person name="Vandepol N."/>
            <person name="Liber J."/>
            <person name="Desiro A."/>
            <person name="Na H."/>
            <person name="Kennedy M."/>
            <person name="Barry K."/>
            <person name="Grigoriev I.V."/>
            <person name="Miller A.N."/>
            <person name="O'Donnell K."/>
            <person name="Stajich J.E."/>
            <person name="Bonito G."/>
        </authorList>
    </citation>
    <scope>NUCLEOTIDE SEQUENCE</scope>
    <source>
        <strain evidence="2">KOD1015</strain>
    </source>
</reference>